<dbReference type="CDD" id="cd02440">
    <property type="entry name" value="AdoMet_MTases"/>
    <property type="match status" value="1"/>
</dbReference>
<dbReference type="SUPFAM" id="SSF53335">
    <property type="entry name" value="S-adenosyl-L-methionine-dependent methyltransferases"/>
    <property type="match status" value="1"/>
</dbReference>
<dbReference type="GO" id="GO:0008757">
    <property type="term" value="F:S-adenosylmethionine-dependent methyltransferase activity"/>
    <property type="evidence" value="ECO:0007669"/>
    <property type="project" value="InterPro"/>
</dbReference>
<dbReference type="Proteomes" id="UP001163046">
    <property type="component" value="Unassembled WGS sequence"/>
</dbReference>
<keyword evidence="2" id="KW-0808">Transferase</keyword>
<dbReference type="PANTHER" id="PTHR43591:SF110">
    <property type="entry name" value="RHODANESE DOMAIN-CONTAINING PROTEIN"/>
    <property type="match status" value="1"/>
</dbReference>
<sequence length="231" mass="26106">MAKGFYNGTLFTLNATSSDEYVKGIYDECAENYDKIIGEAGYVAHKTCTPIFDQVLRETFNNDPTKLRILDAGTGTGIVAKVLQDLGYTNMDALDISQKMLDEAKKLNVHKEFFCAPLSAEPIAEIATDQYDALICVGTLTVGHVKPVALDEIVRVVKPGGIIGFTLRKDVYNETVRHDIYKETTKFGYREKMDELETTEKWKLLRCDLIDYHTTMDELRAKCFSLMYQVL</sequence>
<reference evidence="2" key="1">
    <citation type="submission" date="2023-01" db="EMBL/GenBank/DDBJ databases">
        <title>Genome assembly of the deep-sea coral Lophelia pertusa.</title>
        <authorList>
            <person name="Herrera S."/>
            <person name="Cordes E."/>
        </authorList>
    </citation>
    <scope>NUCLEOTIDE SEQUENCE</scope>
    <source>
        <strain evidence="2">USNM1676648</strain>
        <tissue evidence="2">Polyp</tissue>
    </source>
</reference>
<organism evidence="2 3">
    <name type="scientific">Desmophyllum pertusum</name>
    <dbReference type="NCBI Taxonomy" id="174260"/>
    <lineage>
        <taxon>Eukaryota</taxon>
        <taxon>Metazoa</taxon>
        <taxon>Cnidaria</taxon>
        <taxon>Anthozoa</taxon>
        <taxon>Hexacorallia</taxon>
        <taxon>Scleractinia</taxon>
        <taxon>Caryophylliina</taxon>
        <taxon>Caryophylliidae</taxon>
        <taxon>Desmophyllum</taxon>
    </lineage>
</organism>
<feature type="domain" description="Methyltransferase type 11" evidence="1">
    <location>
        <begin position="70"/>
        <end position="163"/>
    </location>
</feature>
<dbReference type="OrthoDB" id="2019266at2759"/>
<accession>A0A9W9YYY8</accession>
<proteinExistence type="predicted"/>
<dbReference type="Gene3D" id="3.40.50.150">
    <property type="entry name" value="Vaccinia Virus protein VP39"/>
    <property type="match status" value="1"/>
</dbReference>
<dbReference type="PANTHER" id="PTHR43591">
    <property type="entry name" value="METHYLTRANSFERASE"/>
    <property type="match status" value="1"/>
</dbReference>
<dbReference type="EMBL" id="MU826840">
    <property type="protein sequence ID" value="KAJ7371946.1"/>
    <property type="molecule type" value="Genomic_DNA"/>
</dbReference>
<evidence type="ECO:0000313" key="3">
    <source>
        <dbReference type="Proteomes" id="UP001163046"/>
    </source>
</evidence>
<dbReference type="Pfam" id="PF08241">
    <property type="entry name" value="Methyltransf_11"/>
    <property type="match status" value="1"/>
</dbReference>
<dbReference type="GO" id="GO:0032259">
    <property type="term" value="P:methylation"/>
    <property type="evidence" value="ECO:0007669"/>
    <property type="project" value="UniProtKB-KW"/>
</dbReference>
<keyword evidence="3" id="KW-1185">Reference proteome</keyword>
<protein>
    <submittedName>
        <fullName evidence="2">Methyltransferase domain</fullName>
    </submittedName>
</protein>
<dbReference type="InterPro" id="IPR029063">
    <property type="entry name" value="SAM-dependent_MTases_sf"/>
</dbReference>
<evidence type="ECO:0000313" key="2">
    <source>
        <dbReference type="EMBL" id="KAJ7371946.1"/>
    </source>
</evidence>
<dbReference type="AlphaFoldDB" id="A0A9W9YYY8"/>
<name>A0A9W9YYY8_9CNID</name>
<comment type="caution">
    <text evidence="2">The sequence shown here is derived from an EMBL/GenBank/DDBJ whole genome shotgun (WGS) entry which is preliminary data.</text>
</comment>
<keyword evidence="2" id="KW-0489">Methyltransferase</keyword>
<gene>
    <name evidence="2" type="primary">WBSCR27_13</name>
    <name evidence="2" type="ORF">OS493_022044</name>
</gene>
<dbReference type="InterPro" id="IPR013216">
    <property type="entry name" value="Methyltransf_11"/>
</dbReference>
<evidence type="ECO:0000259" key="1">
    <source>
        <dbReference type="Pfam" id="PF08241"/>
    </source>
</evidence>